<dbReference type="InterPro" id="IPR026332">
    <property type="entry name" value="HutW"/>
</dbReference>
<dbReference type="InterPro" id="IPR013785">
    <property type="entry name" value="Aldolase_TIM"/>
</dbReference>
<keyword evidence="5" id="KW-0411">Iron-sulfur</keyword>
<dbReference type="NCBIfam" id="TIGR04107">
    <property type="entry name" value="rSAM_HutW"/>
    <property type="match status" value="1"/>
</dbReference>
<dbReference type="SFLD" id="SFLDS00029">
    <property type="entry name" value="Radical_SAM"/>
    <property type="match status" value="1"/>
</dbReference>
<dbReference type="InterPro" id="IPR034505">
    <property type="entry name" value="Coproporphyrinogen-III_oxidase"/>
</dbReference>
<gene>
    <name evidence="7" type="ORF">EJO50_01135</name>
</gene>
<dbReference type="OrthoDB" id="9808022at2"/>
<dbReference type="SUPFAM" id="SSF102114">
    <property type="entry name" value="Radical SAM enzymes"/>
    <property type="match status" value="1"/>
</dbReference>
<dbReference type="GO" id="GO:0032259">
    <property type="term" value="P:methylation"/>
    <property type="evidence" value="ECO:0007669"/>
    <property type="project" value="UniProtKB-KW"/>
</dbReference>
<keyword evidence="3" id="KW-0479">Metal-binding</keyword>
<dbReference type="Pfam" id="PF04055">
    <property type="entry name" value="Radical_SAM"/>
    <property type="match status" value="1"/>
</dbReference>
<dbReference type="CDD" id="cd01335">
    <property type="entry name" value="Radical_SAM"/>
    <property type="match status" value="1"/>
</dbReference>
<reference evidence="7 8" key="1">
    <citation type="submission" date="2018-12" db="EMBL/GenBank/DDBJ databases">
        <title>Complete genome sequence of Iodobacter sp. H11R3.</title>
        <authorList>
            <person name="Bae J.-W."/>
        </authorList>
    </citation>
    <scope>NUCLEOTIDE SEQUENCE [LARGE SCALE GENOMIC DNA]</scope>
    <source>
        <strain evidence="7 8">H11R3</strain>
    </source>
</reference>
<dbReference type="PANTHER" id="PTHR13932">
    <property type="entry name" value="COPROPORPHYRINIGEN III OXIDASE"/>
    <property type="match status" value="1"/>
</dbReference>
<protein>
    <submittedName>
        <fullName evidence="7">Heme anaerobic degradation radical SAM methyltransferase ChuW/HutW</fullName>
    </submittedName>
</protein>
<dbReference type="GO" id="GO:0046872">
    <property type="term" value="F:metal ion binding"/>
    <property type="evidence" value="ECO:0007669"/>
    <property type="project" value="UniProtKB-KW"/>
</dbReference>
<dbReference type="SMART" id="SM00729">
    <property type="entry name" value="Elp3"/>
    <property type="match status" value="1"/>
</dbReference>
<evidence type="ECO:0000256" key="1">
    <source>
        <dbReference type="ARBA" id="ARBA00001966"/>
    </source>
</evidence>
<name>A0A3S8ZP63_9NEIS</name>
<evidence type="ECO:0000256" key="3">
    <source>
        <dbReference type="ARBA" id="ARBA00022723"/>
    </source>
</evidence>
<dbReference type="InterPro" id="IPR058240">
    <property type="entry name" value="rSAM_sf"/>
</dbReference>
<keyword evidence="7" id="KW-0489">Methyltransferase</keyword>
<dbReference type="KEGG" id="iod:EJO50_01135"/>
<evidence type="ECO:0000313" key="8">
    <source>
        <dbReference type="Proteomes" id="UP000282438"/>
    </source>
</evidence>
<organism evidence="7 8">
    <name type="scientific">Iodobacter ciconiae</name>
    <dbReference type="NCBI Taxonomy" id="2496266"/>
    <lineage>
        <taxon>Bacteria</taxon>
        <taxon>Pseudomonadati</taxon>
        <taxon>Pseudomonadota</taxon>
        <taxon>Betaproteobacteria</taxon>
        <taxon>Neisseriales</taxon>
        <taxon>Chitinibacteraceae</taxon>
        <taxon>Iodobacter</taxon>
    </lineage>
</organism>
<comment type="cofactor">
    <cofactor evidence="1">
        <name>[4Fe-4S] cluster</name>
        <dbReference type="ChEBI" id="CHEBI:49883"/>
    </cofactor>
</comment>
<dbReference type="PANTHER" id="PTHR13932:SF9">
    <property type="entry name" value="COPROPORPHYRINOGEN III OXIDASE"/>
    <property type="match status" value="1"/>
</dbReference>
<dbReference type="GO" id="GO:0008168">
    <property type="term" value="F:methyltransferase activity"/>
    <property type="evidence" value="ECO:0007669"/>
    <property type="project" value="UniProtKB-KW"/>
</dbReference>
<proteinExistence type="predicted"/>
<dbReference type="Gene3D" id="3.20.20.70">
    <property type="entry name" value="Aldolase class I"/>
    <property type="match status" value="1"/>
</dbReference>
<keyword evidence="2" id="KW-0949">S-adenosyl-L-methionine</keyword>
<accession>A0A3S8ZP63</accession>
<keyword evidence="4" id="KW-0408">Iron</keyword>
<dbReference type="EMBL" id="CP034433">
    <property type="protein sequence ID" value="AZN35209.1"/>
    <property type="molecule type" value="Genomic_DNA"/>
</dbReference>
<dbReference type="GO" id="GO:0005737">
    <property type="term" value="C:cytoplasm"/>
    <property type="evidence" value="ECO:0007669"/>
    <property type="project" value="TreeGrafter"/>
</dbReference>
<dbReference type="SFLD" id="SFLDF00311">
    <property type="entry name" value="heme_degradation_proteins_(Hut"/>
    <property type="match status" value="1"/>
</dbReference>
<dbReference type="Proteomes" id="UP000282438">
    <property type="component" value="Chromosome"/>
</dbReference>
<dbReference type="InterPro" id="IPR007197">
    <property type="entry name" value="rSAM"/>
</dbReference>
<evidence type="ECO:0000256" key="5">
    <source>
        <dbReference type="ARBA" id="ARBA00023014"/>
    </source>
</evidence>
<dbReference type="AlphaFoldDB" id="A0A3S8ZP63"/>
<dbReference type="GO" id="GO:0006779">
    <property type="term" value="P:porphyrin-containing compound biosynthetic process"/>
    <property type="evidence" value="ECO:0007669"/>
    <property type="project" value="TreeGrafter"/>
</dbReference>
<evidence type="ECO:0000256" key="2">
    <source>
        <dbReference type="ARBA" id="ARBA00022691"/>
    </source>
</evidence>
<sequence length="443" mass="48200">MGLGFVINDNHYRLLNKDIPLQPILLEPNTSRTIASAFSQRRALMPFWGQEPLEAHAWPTAWQNINQTPLANDSLAYVHIPFCANRCVFCGFYKNAWKEEHGTPYVDRLIAELQHAAANRVAGGSIAAVYLGGGTPTALSGPDLARLLRALQHYLPLTDDCEITVEGRISHFDRAKIDACLEAGANRFSIGVQTFHTPLRRHLGRKHGGEEAAAYLAALAGGQEAVVVADLMFGLPGQDEAIWANDLDVALGLGLDGIDVYAFNLFPGLPIQRMLEKGVFPPMSDLPVQLGFYQMALDRLAAAGWQQLSNSHFGSGQGRERNRYNLAIKSGHSCLAFGSGAGGSHAGYAYAIEADLERYLNARAPAIARVSRADPSQHWVAALQGSIEIGRIDASLLPAACLPLLQNWQQQGLITQFKDSLWSITPLARFWAPSMARALVDAA</sequence>
<feature type="domain" description="Radical SAM core" evidence="6">
    <location>
        <begin position="67"/>
        <end position="298"/>
    </location>
</feature>
<dbReference type="InterPro" id="IPR006638">
    <property type="entry name" value="Elp3/MiaA/NifB-like_rSAM"/>
</dbReference>
<dbReference type="GO" id="GO:0051539">
    <property type="term" value="F:4 iron, 4 sulfur cluster binding"/>
    <property type="evidence" value="ECO:0007669"/>
    <property type="project" value="TreeGrafter"/>
</dbReference>
<dbReference type="PROSITE" id="PS51918">
    <property type="entry name" value="RADICAL_SAM"/>
    <property type="match status" value="1"/>
</dbReference>
<evidence type="ECO:0000256" key="4">
    <source>
        <dbReference type="ARBA" id="ARBA00023004"/>
    </source>
</evidence>
<keyword evidence="7" id="KW-0808">Transferase</keyword>
<evidence type="ECO:0000313" key="7">
    <source>
        <dbReference type="EMBL" id="AZN35209.1"/>
    </source>
</evidence>
<evidence type="ECO:0000259" key="6">
    <source>
        <dbReference type="PROSITE" id="PS51918"/>
    </source>
</evidence>
<keyword evidence="8" id="KW-1185">Reference proteome</keyword>
<dbReference type="SFLD" id="SFLDG01065">
    <property type="entry name" value="anaerobic_coproporphyrinogen-I"/>
    <property type="match status" value="1"/>
</dbReference>